<evidence type="ECO:0000313" key="1">
    <source>
        <dbReference type="EMBL" id="KAL3512991.1"/>
    </source>
</evidence>
<evidence type="ECO:0000313" key="2">
    <source>
        <dbReference type="Proteomes" id="UP001630127"/>
    </source>
</evidence>
<dbReference type="EMBL" id="JBJUIK010000011">
    <property type="protein sequence ID" value="KAL3512991.1"/>
    <property type="molecule type" value="Genomic_DNA"/>
</dbReference>
<sequence>MGEKIKQNLCPRIQKKLEQPKEDLKEYIPADVVVNITSYKKFHHPTLEQLKNQLSRVVWNSCITSTTELHKSYQLAGKIIHGLNGATKSKKAAGLGTPNSAAITRSSTTLGPRFVVQYPEAQDVLLCHTKEQI</sequence>
<dbReference type="AlphaFoldDB" id="A0ABD2Z0F5"/>
<accession>A0ABD2Z0F5</accession>
<keyword evidence="2" id="KW-1185">Reference proteome</keyword>
<protein>
    <submittedName>
        <fullName evidence="1">Uncharacterized protein</fullName>
    </submittedName>
</protein>
<organism evidence="1 2">
    <name type="scientific">Cinchona calisaya</name>
    <dbReference type="NCBI Taxonomy" id="153742"/>
    <lineage>
        <taxon>Eukaryota</taxon>
        <taxon>Viridiplantae</taxon>
        <taxon>Streptophyta</taxon>
        <taxon>Embryophyta</taxon>
        <taxon>Tracheophyta</taxon>
        <taxon>Spermatophyta</taxon>
        <taxon>Magnoliopsida</taxon>
        <taxon>eudicotyledons</taxon>
        <taxon>Gunneridae</taxon>
        <taxon>Pentapetalae</taxon>
        <taxon>asterids</taxon>
        <taxon>lamiids</taxon>
        <taxon>Gentianales</taxon>
        <taxon>Rubiaceae</taxon>
        <taxon>Cinchonoideae</taxon>
        <taxon>Cinchoneae</taxon>
        <taxon>Cinchona</taxon>
    </lineage>
</organism>
<proteinExistence type="predicted"/>
<dbReference type="Proteomes" id="UP001630127">
    <property type="component" value="Unassembled WGS sequence"/>
</dbReference>
<name>A0ABD2Z0F5_9GENT</name>
<comment type="caution">
    <text evidence="1">The sequence shown here is derived from an EMBL/GenBank/DDBJ whole genome shotgun (WGS) entry which is preliminary data.</text>
</comment>
<reference evidence="1 2" key="1">
    <citation type="submission" date="2024-11" db="EMBL/GenBank/DDBJ databases">
        <title>A near-complete genome assembly of Cinchona calisaya.</title>
        <authorList>
            <person name="Lian D.C."/>
            <person name="Zhao X.W."/>
            <person name="Wei L."/>
        </authorList>
    </citation>
    <scope>NUCLEOTIDE SEQUENCE [LARGE SCALE GENOMIC DNA]</scope>
    <source>
        <tissue evidence="1">Nenye</tissue>
    </source>
</reference>
<gene>
    <name evidence="1" type="ORF">ACH5RR_025708</name>
</gene>